<proteinExistence type="inferred from homology"/>
<dbReference type="PROSITE" id="PS50222">
    <property type="entry name" value="EF_HAND_2"/>
    <property type="match status" value="2"/>
</dbReference>
<dbReference type="SUPFAM" id="SSF47473">
    <property type="entry name" value="EF-hand"/>
    <property type="match status" value="1"/>
</dbReference>
<evidence type="ECO:0000256" key="1">
    <source>
        <dbReference type="ARBA" id="ARBA00004137"/>
    </source>
</evidence>
<dbReference type="CDD" id="cd00051">
    <property type="entry name" value="EFh"/>
    <property type="match status" value="1"/>
</dbReference>
<dbReference type="PROSITE" id="PS00018">
    <property type="entry name" value="EF_HAND_1"/>
    <property type="match status" value="2"/>
</dbReference>
<comment type="similarity">
    <text evidence="2">Belongs to the NADH dehydrogenase family.</text>
</comment>
<keyword evidence="4" id="KW-0274">FAD</keyword>
<keyword evidence="6" id="KW-0809">Transit peptide</keyword>
<keyword evidence="9" id="KW-1133">Transmembrane helix</keyword>
<feature type="domain" description="EF-hand" evidence="10">
    <location>
        <begin position="528"/>
        <end position="563"/>
    </location>
</feature>
<dbReference type="Pfam" id="PF13499">
    <property type="entry name" value="EF-hand_7"/>
    <property type="match status" value="1"/>
</dbReference>
<dbReference type="Proteomes" id="UP000193560">
    <property type="component" value="Unassembled WGS sequence"/>
</dbReference>
<keyword evidence="7" id="KW-0560">Oxidoreductase</keyword>
<dbReference type="InterPro" id="IPR023753">
    <property type="entry name" value="FAD/NAD-binding_dom"/>
</dbReference>
<dbReference type="PRINTS" id="PR00368">
    <property type="entry name" value="FADPNR"/>
</dbReference>
<dbReference type="InterPro" id="IPR011992">
    <property type="entry name" value="EF-hand-dom_pair"/>
</dbReference>
<dbReference type="InterPro" id="IPR018247">
    <property type="entry name" value="EF_Hand_1_Ca_BS"/>
</dbReference>
<feature type="domain" description="EF-hand" evidence="10">
    <location>
        <begin position="487"/>
        <end position="522"/>
    </location>
</feature>
<keyword evidence="5" id="KW-0106">Calcium</keyword>
<dbReference type="PANTHER" id="PTHR43706">
    <property type="entry name" value="NADH DEHYDROGENASE"/>
    <property type="match status" value="1"/>
</dbReference>
<comment type="subcellular location">
    <subcellularLocation>
        <location evidence="1">Mitochondrion inner membrane</location>
        <topology evidence="1">Peripheral membrane protein</topology>
        <orientation evidence="1">Intermembrane side</orientation>
    </subcellularLocation>
</comment>
<dbReference type="GO" id="GO:0003954">
    <property type="term" value="F:NADH dehydrogenase activity"/>
    <property type="evidence" value="ECO:0007669"/>
    <property type="project" value="InterPro"/>
</dbReference>
<organism evidence="11 12">
    <name type="scientific">Absidia repens</name>
    <dbReference type="NCBI Taxonomy" id="90262"/>
    <lineage>
        <taxon>Eukaryota</taxon>
        <taxon>Fungi</taxon>
        <taxon>Fungi incertae sedis</taxon>
        <taxon>Mucoromycota</taxon>
        <taxon>Mucoromycotina</taxon>
        <taxon>Mucoromycetes</taxon>
        <taxon>Mucorales</taxon>
        <taxon>Cunninghamellaceae</taxon>
        <taxon>Absidia</taxon>
    </lineage>
</organism>
<evidence type="ECO:0000313" key="11">
    <source>
        <dbReference type="EMBL" id="ORZ20480.1"/>
    </source>
</evidence>
<evidence type="ECO:0000313" key="12">
    <source>
        <dbReference type="Proteomes" id="UP000193560"/>
    </source>
</evidence>
<evidence type="ECO:0000256" key="8">
    <source>
        <dbReference type="ARBA" id="ARBA00023027"/>
    </source>
</evidence>
<keyword evidence="9" id="KW-0472">Membrane</keyword>
<dbReference type="SUPFAM" id="SSF51905">
    <property type="entry name" value="FAD/NAD(P)-binding domain"/>
    <property type="match status" value="2"/>
</dbReference>
<dbReference type="PANTHER" id="PTHR43706:SF50">
    <property type="entry name" value="NADH DEHYDROGENASE (UBIQUINONE)-RELATED"/>
    <property type="match status" value="1"/>
</dbReference>
<dbReference type="InterPro" id="IPR036188">
    <property type="entry name" value="FAD/NAD-bd_sf"/>
</dbReference>
<dbReference type="STRING" id="90262.A0A1X2IQC6"/>
<dbReference type="InterPro" id="IPR002048">
    <property type="entry name" value="EF_hand_dom"/>
</dbReference>
<dbReference type="AlphaFoldDB" id="A0A1X2IQC6"/>
<keyword evidence="12" id="KW-1185">Reference proteome</keyword>
<keyword evidence="3" id="KW-0285">Flavoprotein</keyword>
<evidence type="ECO:0000256" key="5">
    <source>
        <dbReference type="ARBA" id="ARBA00022837"/>
    </source>
</evidence>
<evidence type="ECO:0000256" key="2">
    <source>
        <dbReference type="ARBA" id="ARBA00005272"/>
    </source>
</evidence>
<evidence type="ECO:0000256" key="7">
    <source>
        <dbReference type="ARBA" id="ARBA00023002"/>
    </source>
</evidence>
<dbReference type="SMART" id="SM00054">
    <property type="entry name" value="EFh"/>
    <property type="match status" value="2"/>
</dbReference>
<comment type="caution">
    <text evidence="11">The sequence shown here is derived from an EMBL/GenBank/DDBJ whole genome shotgun (WGS) entry which is preliminary data.</text>
</comment>
<evidence type="ECO:0000256" key="6">
    <source>
        <dbReference type="ARBA" id="ARBA00022946"/>
    </source>
</evidence>
<keyword evidence="9" id="KW-0812">Transmembrane</keyword>
<evidence type="ECO:0000259" key="10">
    <source>
        <dbReference type="PROSITE" id="PS50222"/>
    </source>
</evidence>
<reference evidence="11 12" key="1">
    <citation type="submission" date="2016-07" db="EMBL/GenBank/DDBJ databases">
        <title>Pervasive Adenine N6-methylation of Active Genes in Fungi.</title>
        <authorList>
            <consortium name="DOE Joint Genome Institute"/>
            <person name="Mondo S.J."/>
            <person name="Dannebaum R.O."/>
            <person name="Kuo R.C."/>
            <person name="Labutti K."/>
            <person name="Haridas S."/>
            <person name="Kuo A."/>
            <person name="Salamov A."/>
            <person name="Ahrendt S.R."/>
            <person name="Lipzen A."/>
            <person name="Sullivan W."/>
            <person name="Andreopoulos W.B."/>
            <person name="Clum A."/>
            <person name="Lindquist E."/>
            <person name="Daum C."/>
            <person name="Ramamoorthy G.K."/>
            <person name="Gryganskyi A."/>
            <person name="Culley D."/>
            <person name="Magnuson J.K."/>
            <person name="James T.Y."/>
            <person name="O'Malley M.A."/>
            <person name="Stajich J.E."/>
            <person name="Spatafora J.W."/>
            <person name="Visel A."/>
            <person name="Grigoriev I.V."/>
        </authorList>
    </citation>
    <scope>NUCLEOTIDE SEQUENCE [LARGE SCALE GENOMIC DNA]</scope>
    <source>
        <strain evidence="11 12">NRRL 1336</strain>
    </source>
</reference>
<feature type="transmembrane region" description="Helical" evidence="9">
    <location>
        <begin position="87"/>
        <end position="107"/>
    </location>
</feature>
<dbReference type="GO" id="GO:0005743">
    <property type="term" value="C:mitochondrial inner membrane"/>
    <property type="evidence" value="ECO:0007669"/>
    <property type="project" value="UniProtKB-SubCell"/>
</dbReference>
<evidence type="ECO:0000256" key="3">
    <source>
        <dbReference type="ARBA" id="ARBA00022630"/>
    </source>
</evidence>
<name>A0A1X2IQC6_9FUNG</name>
<dbReference type="Gene3D" id="3.50.50.100">
    <property type="match status" value="2"/>
</dbReference>
<dbReference type="GO" id="GO:0005509">
    <property type="term" value="F:calcium ion binding"/>
    <property type="evidence" value="ECO:0007669"/>
    <property type="project" value="InterPro"/>
</dbReference>
<accession>A0A1X2IQC6</accession>
<evidence type="ECO:0000256" key="9">
    <source>
        <dbReference type="SAM" id="Phobius"/>
    </source>
</evidence>
<dbReference type="OrthoDB" id="3244603at2759"/>
<protein>
    <recommendedName>
        <fullName evidence="10">EF-hand domain-containing protein</fullName>
    </recommendedName>
</protein>
<dbReference type="InterPro" id="IPR054585">
    <property type="entry name" value="NDH2-like_C"/>
</dbReference>
<dbReference type="EMBL" id="MCGE01000006">
    <property type="protein sequence ID" value="ORZ20480.1"/>
    <property type="molecule type" value="Genomic_DNA"/>
</dbReference>
<keyword evidence="8" id="KW-0520">NAD</keyword>
<evidence type="ECO:0000256" key="4">
    <source>
        <dbReference type="ARBA" id="ARBA00022827"/>
    </source>
</evidence>
<dbReference type="Pfam" id="PF22366">
    <property type="entry name" value="NDH2_C"/>
    <property type="match status" value="1"/>
</dbReference>
<dbReference type="InterPro" id="IPR045024">
    <property type="entry name" value="NDH-2"/>
</dbReference>
<dbReference type="Pfam" id="PF07992">
    <property type="entry name" value="Pyr_redox_2"/>
    <property type="match status" value="1"/>
</dbReference>
<sequence>MYAKYLANANTMQGLSTVTRPSQSFFLSSPRHYQQHSKTYCCTSTSLWRTYAGKLPQQRGYSTKPSPTQEEKAENITSKRIHNKGKWIRRGILALAIGGVGTVAYILQQDKEYIDKSTLIAHENVPPLALHPEAGGKKNLSVISHQLDTNPLEEDKPRLVIVGSGWGAVSVLKTLDRDQYNITVISENNYFLFTPLLPSATVGTLELRSLLEPIRKIAARVGAHFLEGKAVDLDLENKMVEVQQMVNNGTGTIGERFYVPYDKLVVAVGATSITHGVEGLENTVQLKTIRDAINIRRKIMDNVELASLPTVTPEERKKLLSFVVCGGGPTGIEFAAELSDWIEEDFVKWFPKSMRPDISITVIQSRDHILNTFDSEISCYAEERFKRKKINVVTNARVVRIEKDKVVYKSKVATGDSGEPEISEIPYSLCLWSTGIAMTPFAQNIAEQLEDQKHSRVLVTDEYLRVKGIPDQSIYALGDCASIQNPKLVERIMDIFSRADKNGDGMLSLDEFADVVKHVSRRYPLTKQHLGRLVDTFEAYDKDKNGLLDMEEMHTLLHDVDNKMTNLPATAQVAAQQGSYLGKYLNVLSNKNDDQGKTARAVLPFDYHHLGTLAYLGNTAVGEFNTGTPGGFKMLGGLWALYLWRSVYWSEQVSLRTRLNLSIDWSKTALFGRDISAV</sequence>
<gene>
    <name evidence="11" type="ORF">BCR42DRAFT_448773</name>
</gene>